<evidence type="ECO:0000313" key="6">
    <source>
        <dbReference type="Proteomes" id="UP000033121"/>
    </source>
</evidence>
<dbReference type="PROSITE" id="PS01124">
    <property type="entry name" value="HTH_ARAC_FAMILY_2"/>
    <property type="match status" value="1"/>
</dbReference>
<dbReference type="AlphaFoldDB" id="A0A0E9MUU3"/>
<evidence type="ECO:0000256" key="1">
    <source>
        <dbReference type="ARBA" id="ARBA00023015"/>
    </source>
</evidence>
<protein>
    <submittedName>
        <fullName evidence="5">Putative AraC family transcriptional regulator</fullName>
    </submittedName>
</protein>
<keyword evidence="1" id="KW-0805">Transcription regulation</keyword>
<keyword evidence="2" id="KW-0238">DNA-binding</keyword>
<evidence type="ECO:0000259" key="4">
    <source>
        <dbReference type="PROSITE" id="PS01124"/>
    </source>
</evidence>
<evidence type="ECO:0000313" key="5">
    <source>
        <dbReference type="EMBL" id="GAO41263.1"/>
    </source>
</evidence>
<feature type="domain" description="HTH araC/xylS-type" evidence="4">
    <location>
        <begin position="152"/>
        <end position="251"/>
    </location>
</feature>
<dbReference type="GO" id="GO:0043565">
    <property type="term" value="F:sequence-specific DNA binding"/>
    <property type="evidence" value="ECO:0007669"/>
    <property type="project" value="InterPro"/>
</dbReference>
<keyword evidence="3" id="KW-0804">Transcription</keyword>
<dbReference type="GO" id="GO:0003700">
    <property type="term" value="F:DNA-binding transcription factor activity"/>
    <property type="evidence" value="ECO:0007669"/>
    <property type="project" value="InterPro"/>
</dbReference>
<dbReference type="Proteomes" id="UP000033121">
    <property type="component" value="Unassembled WGS sequence"/>
</dbReference>
<dbReference type="PANTHER" id="PTHR46796">
    <property type="entry name" value="HTH-TYPE TRANSCRIPTIONAL ACTIVATOR RHAS-RELATED"/>
    <property type="match status" value="1"/>
</dbReference>
<dbReference type="PANTHER" id="PTHR46796:SF13">
    <property type="entry name" value="HTH-TYPE TRANSCRIPTIONAL ACTIVATOR RHAS"/>
    <property type="match status" value="1"/>
</dbReference>
<comment type="caution">
    <text evidence="5">The sequence shown here is derived from an EMBL/GenBank/DDBJ whole genome shotgun (WGS) entry which is preliminary data.</text>
</comment>
<gene>
    <name evidence="5" type="ORF">FPE01S_01_02750</name>
</gene>
<dbReference type="Pfam" id="PF20240">
    <property type="entry name" value="DUF6597"/>
    <property type="match status" value="1"/>
</dbReference>
<sequence length="261" mass="29888">MIRYYTIQPPATLKHFVRFFWVLEGTGGYQHHSMATPCPELIFHYQGIFEEPGGTTSFSSGLHASCTQSRRFTTDTSFGIFGAYLYPYAVPHLFIQSAANCRDEMPSLNELLGLPGKFLEEQMMTAPDNTARLRLLTSFLELRLPHKNPEADPVCAVIRKMVTTSEKKIITQLANDAFLSQRQFERKFSQLTGMTPVLFSRITRFQLALNQFGQKRALTDIALDCGYYDQAHFIHDFKRFSGTLPKEYFAGKVPGQEWRFQ</sequence>
<proteinExistence type="predicted"/>
<dbReference type="OrthoDB" id="323290at2"/>
<dbReference type="EMBL" id="BBWV01000001">
    <property type="protein sequence ID" value="GAO41263.1"/>
    <property type="molecule type" value="Genomic_DNA"/>
</dbReference>
<keyword evidence="6" id="KW-1185">Reference proteome</keyword>
<dbReference type="Pfam" id="PF12833">
    <property type="entry name" value="HTH_18"/>
    <property type="match status" value="1"/>
</dbReference>
<dbReference type="SMART" id="SM00342">
    <property type="entry name" value="HTH_ARAC"/>
    <property type="match status" value="1"/>
</dbReference>
<dbReference type="InterPro" id="IPR046532">
    <property type="entry name" value="DUF6597"/>
</dbReference>
<evidence type="ECO:0000256" key="3">
    <source>
        <dbReference type="ARBA" id="ARBA00023163"/>
    </source>
</evidence>
<name>A0A0E9MUU3_9BACT</name>
<dbReference type="InterPro" id="IPR009057">
    <property type="entry name" value="Homeodomain-like_sf"/>
</dbReference>
<dbReference type="InterPro" id="IPR018060">
    <property type="entry name" value="HTH_AraC"/>
</dbReference>
<dbReference type="Gene3D" id="1.10.10.60">
    <property type="entry name" value="Homeodomain-like"/>
    <property type="match status" value="1"/>
</dbReference>
<reference evidence="5 6" key="1">
    <citation type="submission" date="2015-04" db="EMBL/GenBank/DDBJ databases">
        <title>Whole genome shotgun sequence of Flavihumibacter petaseus NBRC 106054.</title>
        <authorList>
            <person name="Miyazawa S."/>
            <person name="Hosoyama A."/>
            <person name="Hashimoto M."/>
            <person name="Noguchi M."/>
            <person name="Tsuchikane K."/>
            <person name="Ohji S."/>
            <person name="Yamazoe A."/>
            <person name="Ichikawa N."/>
            <person name="Kimura A."/>
            <person name="Fujita N."/>
        </authorList>
    </citation>
    <scope>NUCLEOTIDE SEQUENCE [LARGE SCALE GENOMIC DNA]</scope>
    <source>
        <strain evidence="5 6">NBRC 106054</strain>
    </source>
</reference>
<accession>A0A0E9MUU3</accession>
<dbReference type="STRING" id="1220578.FPE01S_01_02750"/>
<organism evidence="5 6">
    <name type="scientific">Flavihumibacter petaseus NBRC 106054</name>
    <dbReference type="NCBI Taxonomy" id="1220578"/>
    <lineage>
        <taxon>Bacteria</taxon>
        <taxon>Pseudomonadati</taxon>
        <taxon>Bacteroidota</taxon>
        <taxon>Chitinophagia</taxon>
        <taxon>Chitinophagales</taxon>
        <taxon>Chitinophagaceae</taxon>
        <taxon>Flavihumibacter</taxon>
    </lineage>
</organism>
<dbReference type="InterPro" id="IPR050204">
    <property type="entry name" value="AraC_XylS_family_regulators"/>
</dbReference>
<evidence type="ECO:0000256" key="2">
    <source>
        <dbReference type="ARBA" id="ARBA00023125"/>
    </source>
</evidence>
<dbReference type="RefSeq" id="WP_052955432.1">
    <property type="nucleotide sequence ID" value="NZ_BBWV01000001.1"/>
</dbReference>
<dbReference type="SUPFAM" id="SSF46689">
    <property type="entry name" value="Homeodomain-like"/>
    <property type="match status" value="1"/>
</dbReference>